<dbReference type="PATRIC" id="fig|28092.6.peg.4121"/>
<evidence type="ECO:0000313" key="2">
    <source>
        <dbReference type="EMBL" id="KKB62429.1"/>
    </source>
</evidence>
<dbReference type="STRING" id="28092.WM40_17515"/>
<keyword evidence="3" id="KW-1185">Reference proteome</keyword>
<gene>
    <name evidence="2" type="ORF">WM40_17515</name>
</gene>
<comment type="caution">
    <text evidence="2">The sequence shown here is derived from an EMBL/GenBank/DDBJ whole genome shotgun (WGS) entry which is preliminary data.</text>
</comment>
<name>A0A0F5JXQ6_9BURK</name>
<evidence type="ECO:0000313" key="3">
    <source>
        <dbReference type="Proteomes" id="UP000033618"/>
    </source>
</evidence>
<proteinExistence type="predicted"/>
<dbReference type="EMBL" id="LAQU01000020">
    <property type="protein sequence ID" value="KKB62429.1"/>
    <property type="molecule type" value="Genomic_DNA"/>
</dbReference>
<dbReference type="RefSeq" id="WP_036006964.1">
    <property type="nucleotide sequence ID" value="NZ_CP191271.1"/>
</dbReference>
<evidence type="ECO:0000256" key="1">
    <source>
        <dbReference type="SAM" id="MobiDB-lite"/>
    </source>
</evidence>
<feature type="region of interest" description="Disordered" evidence="1">
    <location>
        <begin position="38"/>
        <end position="62"/>
    </location>
</feature>
<protein>
    <submittedName>
        <fullName evidence="2">Uncharacterized protein</fullName>
    </submittedName>
</protein>
<sequence length="62" mass="6113">MATTAPPRRRGAPLLAWMPIAMVCAASLVLGGCAGGSGGSAGSANGISMYGTIDQGVSFRSR</sequence>
<dbReference type="AlphaFoldDB" id="A0A0F5JXQ6"/>
<organism evidence="2 3">
    <name type="scientific">Robbsia andropogonis</name>
    <dbReference type="NCBI Taxonomy" id="28092"/>
    <lineage>
        <taxon>Bacteria</taxon>
        <taxon>Pseudomonadati</taxon>
        <taxon>Pseudomonadota</taxon>
        <taxon>Betaproteobacteria</taxon>
        <taxon>Burkholderiales</taxon>
        <taxon>Burkholderiaceae</taxon>
        <taxon>Robbsia</taxon>
    </lineage>
</organism>
<accession>A0A0F5JXQ6</accession>
<reference evidence="2 3" key="1">
    <citation type="submission" date="2015-03" db="EMBL/GenBank/DDBJ databases">
        <title>Draft Genome Sequence of Burkholderia andropogonis type strain ICMP2807, isolated from Sorghum bicolor.</title>
        <authorList>
            <person name="Lopes-Santos L."/>
            <person name="Castro D.B."/>
            <person name="Ottoboni L.M."/>
            <person name="Park D."/>
            <person name="Weirc B.S."/>
            <person name="Destefano S.A."/>
        </authorList>
    </citation>
    <scope>NUCLEOTIDE SEQUENCE [LARGE SCALE GENOMIC DNA]</scope>
    <source>
        <strain evidence="2 3">ICMP2807</strain>
    </source>
</reference>
<dbReference type="Proteomes" id="UP000033618">
    <property type="component" value="Unassembled WGS sequence"/>
</dbReference>